<feature type="transmembrane region" description="Helical" evidence="5">
    <location>
        <begin position="86"/>
        <end position="105"/>
    </location>
</feature>
<organism evidence="7 8">
    <name type="scientific">Chryseotalea sanaruensis</name>
    <dbReference type="NCBI Taxonomy" id="2482724"/>
    <lineage>
        <taxon>Bacteria</taxon>
        <taxon>Pseudomonadati</taxon>
        <taxon>Bacteroidota</taxon>
        <taxon>Cytophagia</taxon>
        <taxon>Cytophagales</taxon>
        <taxon>Chryseotaleaceae</taxon>
        <taxon>Chryseotalea</taxon>
    </lineage>
</organism>
<reference evidence="7 8" key="1">
    <citation type="submission" date="2018-11" db="EMBL/GenBank/DDBJ databases">
        <title>Chryseotalea sanarue gen. nov., sp., nov., a member of the family Cytophagaceae, isolated from a brackish lake in Hamamatsu Japan.</title>
        <authorList>
            <person name="Maejima Y."/>
            <person name="Iino T."/>
            <person name="Muraguchi Y."/>
            <person name="Fukuda K."/>
            <person name="Ohkuma M."/>
            <person name="Moriuchi R."/>
            <person name="Dohra H."/>
            <person name="Kimbara K."/>
            <person name="Shintani M."/>
        </authorList>
    </citation>
    <scope>NUCLEOTIDE SEQUENCE [LARGE SCALE GENOMIC DNA]</scope>
    <source>
        <strain evidence="7 8">Ys</strain>
    </source>
</reference>
<dbReference type="GO" id="GO:0012505">
    <property type="term" value="C:endomembrane system"/>
    <property type="evidence" value="ECO:0007669"/>
    <property type="project" value="UniProtKB-SubCell"/>
</dbReference>
<dbReference type="AlphaFoldDB" id="A0A401UB35"/>
<dbReference type="InterPro" id="IPR023894">
    <property type="entry name" value="Sporulation_SdpB"/>
</dbReference>
<gene>
    <name evidence="7" type="ORF">SanaruYs_23230</name>
</gene>
<dbReference type="InterPro" id="IPR011020">
    <property type="entry name" value="HTTM-like"/>
</dbReference>
<sequence length="310" mass="35103">MIKSKLDNFESFIRRLSKKYDPHTNVIGLGRSILAIGTLLTLLTNPTHYLFNKSTEGVYFNPLLNTDQFTLNKLNFFLLLGADHAYLMQIAAIVILIVVVSGYFIKVTSVLHWWIAVSFMLSSSLLDGGDQIAAIMSLLLIPICITDTRKNHWEVSTKRESASNVLAIMAVWLIRIQVAIIYLDAATGKFPVTEWANGTALYYWLNHSVFGIQSGLTPLLNPVLSNKFLEPILTYSVLILELLLFTSIFASVRFRKRILPIAISFHLFIIIFHGIFSFFFSIVCGLVLYLYPTYHDLKFKALTLKIKKAS</sequence>
<accession>A0A401UB35</accession>
<feature type="transmembrane region" description="Helical" evidence="5">
    <location>
        <begin position="264"/>
        <end position="291"/>
    </location>
</feature>
<dbReference type="RefSeq" id="WP_127122738.1">
    <property type="nucleotide sequence ID" value="NZ_BHXQ01000004.1"/>
</dbReference>
<comment type="caution">
    <text evidence="7">The sequence shown here is derived from an EMBL/GenBank/DDBJ whole genome shotgun (WGS) entry which is preliminary data.</text>
</comment>
<feature type="transmembrane region" description="Helical" evidence="5">
    <location>
        <begin position="232"/>
        <end position="252"/>
    </location>
</feature>
<keyword evidence="8" id="KW-1185">Reference proteome</keyword>
<evidence type="ECO:0000256" key="5">
    <source>
        <dbReference type="SAM" id="Phobius"/>
    </source>
</evidence>
<evidence type="ECO:0000313" key="7">
    <source>
        <dbReference type="EMBL" id="GCC52091.1"/>
    </source>
</evidence>
<evidence type="ECO:0000259" key="6">
    <source>
        <dbReference type="SMART" id="SM00752"/>
    </source>
</evidence>
<comment type="subcellular location">
    <subcellularLocation>
        <location evidence="1">Endomembrane system</location>
        <topology evidence="1">Multi-pass membrane protein</topology>
    </subcellularLocation>
</comment>
<evidence type="ECO:0000313" key="8">
    <source>
        <dbReference type="Proteomes" id="UP000288227"/>
    </source>
</evidence>
<dbReference type="InterPro" id="IPR052964">
    <property type="entry name" value="Sporulation_signal_mat"/>
</dbReference>
<evidence type="ECO:0000256" key="4">
    <source>
        <dbReference type="ARBA" id="ARBA00023136"/>
    </source>
</evidence>
<dbReference type="NCBIfam" id="TIGR04033">
    <property type="entry name" value="export_SdpB"/>
    <property type="match status" value="1"/>
</dbReference>
<dbReference type="Proteomes" id="UP000288227">
    <property type="component" value="Unassembled WGS sequence"/>
</dbReference>
<feature type="transmembrane region" description="Helical" evidence="5">
    <location>
        <begin position="132"/>
        <end position="149"/>
    </location>
</feature>
<keyword evidence="2 5" id="KW-0812">Transmembrane</keyword>
<dbReference type="PANTHER" id="PTHR39535:SF2">
    <property type="entry name" value="HTTM DOMAIN-CONTAINING PROTEIN"/>
    <property type="match status" value="1"/>
</dbReference>
<protein>
    <recommendedName>
        <fullName evidence="6">HTTM-like domain-containing protein</fullName>
    </recommendedName>
</protein>
<evidence type="ECO:0000256" key="2">
    <source>
        <dbReference type="ARBA" id="ARBA00022692"/>
    </source>
</evidence>
<proteinExistence type="predicted"/>
<name>A0A401UB35_9BACT</name>
<dbReference type="SMART" id="SM00752">
    <property type="entry name" value="HTTM"/>
    <property type="match status" value="1"/>
</dbReference>
<dbReference type="PANTHER" id="PTHR39535">
    <property type="entry name" value="SPORULATION-DELAYING PROTEIN SDPB"/>
    <property type="match status" value="1"/>
</dbReference>
<dbReference type="EMBL" id="BHXQ01000004">
    <property type="protein sequence ID" value="GCC52091.1"/>
    <property type="molecule type" value="Genomic_DNA"/>
</dbReference>
<feature type="domain" description="HTTM-like" evidence="6">
    <location>
        <begin position="19"/>
        <end position="294"/>
    </location>
</feature>
<evidence type="ECO:0000256" key="1">
    <source>
        <dbReference type="ARBA" id="ARBA00004127"/>
    </source>
</evidence>
<keyword evidence="3 5" id="KW-1133">Transmembrane helix</keyword>
<dbReference type="OrthoDB" id="128729at2"/>
<keyword evidence="4 5" id="KW-0472">Membrane</keyword>
<evidence type="ECO:0000256" key="3">
    <source>
        <dbReference type="ARBA" id="ARBA00022989"/>
    </source>
</evidence>
<feature type="transmembrane region" description="Helical" evidence="5">
    <location>
        <begin position="161"/>
        <end position="183"/>
    </location>
</feature>